<keyword evidence="2" id="KW-1185">Reference proteome</keyword>
<proteinExistence type="predicted"/>
<dbReference type="Proteomes" id="UP001153334">
    <property type="component" value="Unassembled WGS sequence"/>
</dbReference>
<reference evidence="1" key="1">
    <citation type="submission" date="2022-11" db="EMBL/GenBank/DDBJ databases">
        <title>Genome Sequence of Nemania bipapillata.</title>
        <authorList>
            <person name="Buettner E."/>
        </authorList>
    </citation>
    <scope>NUCLEOTIDE SEQUENCE</scope>
    <source>
        <strain evidence="1">CP14</strain>
    </source>
</reference>
<gene>
    <name evidence="1" type="ORF">ONZ43_g7716</name>
</gene>
<accession>A0ACC2HPR4</accession>
<evidence type="ECO:0000313" key="2">
    <source>
        <dbReference type="Proteomes" id="UP001153334"/>
    </source>
</evidence>
<organism evidence="1 2">
    <name type="scientific">Nemania bipapillata</name>
    <dbReference type="NCBI Taxonomy" id="110536"/>
    <lineage>
        <taxon>Eukaryota</taxon>
        <taxon>Fungi</taxon>
        <taxon>Dikarya</taxon>
        <taxon>Ascomycota</taxon>
        <taxon>Pezizomycotina</taxon>
        <taxon>Sordariomycetes</taxon>
        <taxon>Xylariomycetidae</taxon>
        <taxon>Xylariales</taxon>
        <taxon>Xylariaceae</taxon>
        <taxon>Nemania</taxon>
    </lineage>
</organism>
<sequence>MDYLCCCFARRKSSTQPKDVSQQGSGGDLKTLTDLRQKCEENTLSTAEARALLDASGKVNAPLTPREIEELHRILSPPPPVTKPVTPSSISTRERSPRTPTNHMLPETQAQSDLFCLPAEVRAQIWRYVIGGRKIYLAVKGGKLVQQGNIQRPYWRHVNGLLNVPLICRTSYLESVNLLYSENTFCFGFGSAGSSKDFFTQADTLLLPQCVAAMTSLEVGFHLSGGYSQYYDSHPQAWDISLEITAPEPLCNWNSVFKALVQMKQLRSLVVVVWASGDRRHEFKAREPELMDIPTRMKGLRKFDVWLPWEEEEEDETGFPQHTDRKSIPYVVKRSFEDRERFGTQSIAAFTLYM</sequence>
<comment type="caution">
    <text evidence="1">The sequence shown here is derived from an EMBL/GenBank/DDBJ whole genome shotgun (WGS) entry which is preliminary data.</text>
</comment>
<evidence type="ECO:0000313" key="1">
    <source>
        <dbReference type="EMBL" id="KAJ8104718.1"/>
    </source>
</evidence>
<protein>
    <submittedName>
        <fullName evidence="1">Uncharacterized protein</fullName>
    </submittedName>
</protein>
<dbReference type="EMBL" id="JAPESX010003564">
    <property type="protein sequence ID" value="KAJ8104718.1"/>
    <property type="molecule type" value="Genomic_DNA"/>
</dbReference>
<name>A0ACC2HPR4_9PEZI</name>